<dbReference type="PANTHER" id="PTHR19143:SF327">
    <property type="entry name" value="FI21813P1-RELATED"/>
    <property type="match status" value="1"/>
</dbReference>
<protein>
    <recommendedName>
        <fullName evidence="1">Fibrinogen C-terminal domain-containing protein</fullName>
    </recommendedName>
</protein>
<dbReference type="AlphaFoldDB" id="A0AAD9MTE4"/>
<dbReference type="InterPro" id="IPR036056">
    <property type="entry name" value="Fibrinogen-like_C"/>
</dbReference>
<keyword evidence="3" id="KW-1185">Reference proteome</keyword>
<evidence type="ECO:0000259" key="1">
    <source>
        <dbReference type="PROSITE" id="PS51406"/>
    </source>
</evidence>
<dbReference type="SMART" id="SM00186">
    <property type="entry name" value="FBG"/>
    <property type="match status" value="1"/>
</dbReference>
<organism evidence="2 3">
    <name type="scientific">Paralvinella palmiformis</name>
    <dbReference type="NCBI Taxonomy" id="53620"/>
    <lineage>
        <taxon>Eukaryota</taxon>
        <taxon>Metazoa</taxon>
        <taxon>Spiralia</taxon>
        <taxon>Lophotrochozoa</taxon>
        <taxon>Annelida</taxon>
        <taxon>Polychaeta</taxon>
        <taxon>Sedentaria</taxon>
        <taxon>Canalipalpata</taxon>
        <taxon>Terebellida</taxon>
        <taxon>Terebelliformia</taxon>
        <taxon>Alvinellidae</taxon>
        <taxon>Paralvinella</taxon>
    </lineage>
</organism>
<dbReference type="GO" id="GO:0005615">
    <property type="term" value="C:extracellular space"/>
    <property type="evidence" value="ECO:0007669"/>
    <property type="project" value="TreeGrafter"/>
</dbReference>
<dbReference type="PANTHER" id="PTHR19143">
    <property type="entry name" value="FIBRINOGEN/TENASCIN/ANGIOPOEITIN"/>
    <property type="match status" value="1"/>
</dbReference>
<dbReference type="SUPFAM" id="SSF56496">
    <property type="entry name" value="Fibrinogen C-terminal domain-like"/>
    <property type="match status" value="1"/>
</dbReference>
<evidence type="ECO:0000313" key="2">
    <source>
        <dbReference type="EMBL" id="KAK2143468.1"/>
    </source>
</evidence>
<name>A0AAD9MTE4_9ANNE</name>
<dbReference type="PROSITE" id="PS51406">
    <property type="entry name" value="FIBRINOGEN_C_2"/>
    <property type="match status" value="1"/>
</dbReference>
<dbReference type="Gene3D" id="3.90.215.10">
    <property type="entry name" value="Gamma Fibrinogen, chain A, domain 1"/>
    <property type="match status" value="1"/>
</dbReference>
<dbReference type="InterPro" id="IPR014716">
    <property type="entry name" value="Fibrinogen_a/b/g_C_1"/>
</dbReference>
<dbReference type="InterPro" id="IPR050373">
    <property type="entry name" value="Fibrinogen_C-term_domain"/>
</dbReference>
<accession>A0AAD9MTE4</accession>
<reference evidence="2" key="1">
    <citation type="journal article" date="2023" name="Mol. Biol. Evol.">
        <title>Third-Generation Sequencing Reveals the Adaptive Role of the Epigenome in Three Deep-Sea Polychaetes.</title>
        <authorList>
            <person name="Perez M."/>
            <person name="Aroh O."/>
            <person name="Sun Y."/>
            <person name="Lan Y."/>
            <person name="Juniper S.K."/>
            <person name="Young C.R."/>
            <person name="Angers B."/>
            <person name="Qian P.Y."/>
        </authorList>
    </citation>
    <scope>NUCLEOTIDE SEQUENCE</scope>
    <source>
        <strain evidence="2">P08H-3</strain>
    </source>
</reference>
<evidence type="ECO:0000313" key="3">
    <source>
        <dbReference type="Proteomes" id="UP001208570"/>
    </source>
</evidence>
<sequence length="235" mass="27421">MSRPQESGYMQATYKKRKQHVKHIPFDTTARNKRELFIRFAEDSLTPINETFIKDDSLDTCTSFLKRTNAELHHTHFRIRKLIDQIGDINVTITGNEFMHKITTEGPTYLLRVELRSYEREFIFAEYSNFSIGPESDNYTLHVTGYLKYSTAGDSLKYHNGMMFTTVSRDNDLSGYNCAQYFSAPWWFNSCLTSLLTGKLEHPPCNESGKGIVWRYPWGLEKIANYVRVMIRPIE</sequence>
<feature type="domain" description="Fibrinogen C-terminal" evidence="1">
    <location>
        <begin position="95"/>
        <end position="235"/>
    </location>
</feature>
<gene>
    <name evidence="2" type="ORF">LSH36_839g05113</name>
</gene>
<dbReference type="InterPro" id="IPR002181">
    <property type="entry name" value="Fibrinogen_a/b/g_C_dom"/>
</dbReference>
<dbReference type="EMBL" id="JAODUP010000839">
    <property type="protein sequence ID" value="KAK2143468.1"/>
    <property type="molecule type" value="Genomic_DNA"/>
</dbReference>
<proteinExistence type="predicted"/>
<dbReference type="Proteomes" id="UP001208570">
    <property type="component" value="Unassembled WGS sequence"/>
</dbReference>
<comment type="caution">
    <text evidence="2">The sequence shown here is derived from an EMBL/GenBank/DDBJ whole genome shotgun (WGS) entry which is preliminary data.</text>
</comment>
<dbReference type="Pfam" id="PF00147">
    <property type="entry name" value="Fibrinogen_C"/>
    <property type="match status" value="1"/>
</dbReference>